<feature type="chain" id="PRO_5020340823" evidence="3">
    <location>
        <begin position="29"/>
        <end position="1927"/>
    </location>
</feature>
<dbReference type="Pfam" id="PF19076">
    <property type="entry name" value="CshA_repeat"/>
    <property type="match status" value="11"/>
</dbReference>
<feature type="domain" description="CshA" evidence="4">
    <location>
        <begin position="938"/>
        <end position="1038"/>
    </location>
</feature>
<dbReference type="RefSeq" id="WP_132169822.1">
    <property type="nucleotide sequence ID" value="NZ_SMKX01000059.1"/>
</dbReference>
<feature type="domain" description="CshA" evidence="4">
    <location>
        <begin position="1703"/>
        <end position="1781"/>
    </location>
</feature>
<feature type="region of interest" description="Disordered" evidence="1">
    <location>
        <begin position="277"/>
        <end position="297"/>
    </location>
</feature>
<proteinExistence type="predicted"/>
<dbReference type="EMBL" id="SMKX01000059">
    <property type="protein sequence ID" value="TDD58078.1"/>
    <property type="molecule type" value="Genomic_DNA"/>
</dbReference>
<evidence type="ECO:0000256" key="2">
    <source>
        <dbReference type="SAM" id="Phobius"/>
    </source>
</evidence>
<evidence type="ECO:0000256" key="3">
    <source>
        <dbReference type="SAM" id="SignalP"/>
    </source>
</evidence>
<evidence type="ECO:0000259" key="5">
    <source>
        <dbReference type="Pfam" id="PF20009"/>
    </source>
</evidence>
<feature type="domain" description="CshA" evidence="4">
    <location>
        <begin position="829"/>
        <end position="933"/>
    </location>
</feature>
<accession>A0A4R4ZHF4</accession>
<feature type="domain" description="CshA" evidence="4">
    <location>
        <begin position="509"/>
        <end position="612"/>
    </location>
</feature>
<evidence type="ECO:0000259" key="4">
    <source>
        <dbReference type="Pfam" id="PF19076"/>
    </source>
</evidence>
<feature type="domain" description="CshA" evidence="4">
    <location>
        <begin position="1604"/>
        <end position="1674"/>
    </location>
</feature>
<evidence type="ECO:0000256" key="1">
    <source>
        <dbReference type="SAM" id="MobiDB-lite"/>
    </source>
</evidence>
<dbReference type="OrthoDB" id="3795101at2"/>
<reference evidence="6 7" key="1">
    <citation type="submission" date="2019-03" db="EMBL/GenBank/DDBJ databases">
        <title>Draft genome sequences of novel Actinobacteria.</title>
        <authorList>
            <person name="Sahin N."/>
            <person name="Ay H."/>
            <person name="Saygin H."/>
        </authorList>
    </citation>
    <scope>NUCLEOTIDE SEQUENCE [LARGE SCALE GENOMIC DNA]</scope>
    <source>
        <strain evidence="6 7">JCM 13523</strain>
    </source>
</reference>
<feature type="domain" description="CshA" evidence="4">
    <location>
        <begin position="421"/>
        <end position="505"/>
    </location>
</feature>
<dbReference type="NCBIfam" id="TIGR04225">
    <property type="entry name" value="CshA_fibril_rpt"/>
    <property type="match status" value="11"/>
</dbReference>
<feature type="domain" description="CshA" evidence="4">
    <location>
        <begin position="639"/>
        <end position="718"/>
    </location>
</feature>
<evidence type="ECO:0000313" key="7">
    <source>
        <dbReference type="Proteomes" id="UP000295124"/>
    </source>
</evidence>
<keyword evidence="7" id="KW-1185">Reference proteome</keyword>
<feature type="transmembrane region" description="Helical" evidence="2">
    <location>
        <begin position="1904"/>
        <end position="1923"/>
    </location>
</feature>
<sequence length="1927" mass="196301">MRATRPAAVGLLTAVLLAAAGADTFAYQAPVKPFEQAESATATMPGSDLRQTITVTGGTELLDETTAGIRGTGPTTYSPPIARTTPAQDLLVNTGDCASVGSCGDRGTVTVAFSRPVRNPVLHLAGLGGAVTETVNGKPSAQSELHSVLRLTTPGLSLSKAGVGNNLAVTSDTITAANHDAGPNCINNKTGTGPDAGATAACGSVRVNGVVSAVRFDVTAYFTKHAKLPAFNTTSSADAFSVVASAGEDFGDAPATYGAAWSVLSDVRLGKDATEDNSTVANATTGPTTPDAADDGVMFPPLRTSATSYGVEVKLSGASKPGRVCAWIDLDRDGAFQTDEQACGAFVAGQTTVKLSWPKFAKPTAGASYARLRIGYDDAVAKPIGAADAGEVEDYLLQITPPPPPVLHDDLAATAFNTDVTVKVLGNDQPGDPAAPIEPGTLCLLDGGKCGVLLSVVGQAKYIAKSDGTVAVEPVPGFFGVGKPVSYRVADSNGIRATAKLTVTVALPAAPVATPDTATTPQNVSTAVRPLANDKAAPGVTLVPGSVVLRDPADTAFKKTVVVAGEGQYAVKPTGAVDFVPVRQFTGVGTSIGYRVTDTTAQTAESALTVTVTAVQPVANGDSASTAFDTDTVVPVLDNDLPGSPDAPLDPTSLKLVDPVRHTLVDTVTIERQGVYVVAGGKIAFQPAHGFHGVGTSLSYQVLDKNGTAARAAFTVAVDAPGPPVANPDTIASLQGSSVVVAVLDNDKPGPTGAALRPDSVRLVPPTRSEPVTTLVVPGQGKYTARSDGKVLFEPVPAFSGTATPVTYQVTDANGAIGDAALTMRVTKVTPDASDDSAATPYDSVATVRVLSNDAAGDPAVPLVPSSVRVLDPKTQEPKTTVVVDGEATYTVTPDGEVLVDPLPSYVGVTAALGYSVADVNGTTAVAKLTVSVAKPPAPTAKPDTATGKQNVPFEVEPLANDSAGRGTGLDPLSVAVLDPADGSMKKLVKVPGQAAYQVNPDGTITVDPLPGFTGAATALTYRVMDWFDQVTRSTIAVTVTPVTPVAADDAARTPFDKPVTVKVLANDKPGDPTAPLLPTSLLLADPADGLLKATASIPNEGVYTATGGAVSYDPGANFRGPGTPLSYQVGDLNGTLTTAKLMITVGFPPVAVADRASTLQDIAVTVNLLSNDIPGTDAKLDPATVELLGPEGRAKAVHVYAKTVTVPKQGTYTVQPTGTVVFDPLPAFHGTATPMTYRVADSNGTTAVSRLTMTVTPIWPVALDDSTITPFNQPTTVDVLANDKPGDPTAPLVPASVVLKTADGFGKTFTQAGEGTYAVTADGAITFTPVKDFQGVTTPATYRIADDNGTTAEGLLFLTVGKGPEAVPDAVMTKQNVTLALEPLDNDSAGTGAELEKDSVEVYSVTTRSWVRTAALTGQGIVTVNQTTGRVAVDPVPAFRGVLSITYRVKDSSGNQAMSTMTVTVTPVTPVANDDAATTPYDTVLTVPVLANDKPGDASAPLGAVQLMDPASGDLLPMLEVEGQGLFTVQPSGGVRFAPAGGFVGTTVPVGYQVVDGNGTTGTATVSITVQSRPVAHADQARTKQHLPVVIDPIANDVPGPGATLDADTLLLIGPDAVLVKQVTVAGQGEYVVADGKVTFTPEARFTGSTRPVGYEVKDSNRNRARATLSVMVAPVLPVVRDDSARTGYDTAVGVEVLSNDRPGDPSAPLAPASVVLRDPGDEKDKKTVTVANEGVFAVGPDGVITFTPVKDFIGSTRSLAYRVADANGTTASALLDVTVDAPRPAQASADSATGTPGGVVAVNPSLNDTGGSGPICLRVDPATCTRTATTPAGTWTVTPDGTIRLSPAKGFTGTAKLTYEHASAGAAPVAAPVRFTIAADPGPALRLVSQTELPETGGPPQLLLTLGSLLTALGATLLALVRSRR</sequence>
<name>A0A4R4ZHF4_9ACTN</name>
<comment type="caution">
    <text evidence="6">The sequence shown here is derived from an EMBL/GenBank/DDBJ whole genome shotgun (WGS) entry which is preliminary data.</text>
</comment>
<feature type="domain" description="CshA" evidence="4">
    <location>
        <begin position="1202"/>
        <end position="1256"/>
    </location>
</feature>
<dbReference type="Pfam" id="PF17963">
    <property type="entry name" value="Big_9"/>
    <property type="match status" value="3"/>
</dbReference>
<keyword evidence="3" id="KW-0732">Signal</keyword>
<gene>
    <name evidence="6" type="ORF">E1263_20745</name>
</gene>
<dbReference type="InterPro" id="IPR045474">
    <property type="entry name" value="GEVED"/>
</dbReference>
<feature type="domain" description="CshA" evidence="4">
    <location>
        <begin position="1468"/>
        <end position="1571"/>
    </location>
</feature>
<feature type="domain" description="CshA" evidence="4">
    <location>
        <begin position="1267"/>
        <end position="1356"/>
    </location>
</feature>
<feature type="domain" description="CshA" evidence="4">
    <location>
        <begin position="725"/>
        <end position="825"/>
    </location>
</feature>
<dbReference type="InterPro" id="IPR026395">
    <property type="entry name" value="CshA_fibril"/>
</dbReference>
<protein>
    <submittedName>
        <fullName evidence="6">Tandem-95 repeat protein</fullName>
    </submittedName>
</protein>
<keyword evidence="2" id="KW-1133">Transmembrane helix</keyword>
<dbReference type="Pfam" id="PF20009">
    <property type="entry name" value="GEVED"/>
    <property type="match status" value="1"/>
</dbReference>
<keyword evidence="2" id="KW-0472">Membrane</keyword>
<evidence type="ECO:0000313" key="6">
    <source>
        <dbReference type="EMBL" id="TDD58078.1"/>
    </source>
</evidence>
<organism evidence="6 7">
    <name type="scientific">Kribbella antibiotica</name>
    <dbReference type="NCBI Taxonomy" id="190195"/>
    <lineage>
        <taxon>Bacteria</taxon>
        <taxon>Bacillati</taxon>
        <taxon>Actinomycetota</taxon>
        <taxon>Actinomycetes</taxon>
        <taxon>Propionibacteriales</taxon>
        <taxon>Kribbellaceae</taxon>
        <taxon>Kribbella</taxon>
    </lineage>
</organism>
<feature type="signal peptide" evidence="3">
    <location>
        <begin position="1"/>
        <end position="28"/>
    </location>
</feature>
<keyword evidence="2" id="KW-0812">Transmembrane</keyword>
<dbReference type="Proteomes" id="UP000295124">
    <property type="component" value="Unassembled WGS sequence"/>
</dbReference>
<dbReference type="NCBIfam" id="NF012211">
    <property type="entry name" value="tand_rpt_95"/>
    <property type="match status" value="1"/>
</dbReference>
<feature type="domain" description="GEVED" evidence="5">
    <location>
        <begin position="324"/>
        <end position="397"/>
    </location>
</feature>